<dbReference type="Pfam" id="PF14223">
    <property type="entry name" value="Retrotran_gag_2"/>
    <property type="match status" value="1"/>
</dbReference>
<protein>
    <submittedName>
        <fullName evidence="1">Uncharacterized protein</fullName>
    </submittedName>
</protein>
<feature type="non-terminal residue" evidence="1">
    <location>
        <position position="192"/>
    </location>
</feature>
<comment type="caution">
    <text evidence="1">The sequence shown here is derived from an EMBL/GenBank/DDBJ whole genome shotgun (WGS) entry which is preliminary data.</text>
</comment>
<dbReference type="STRING" id="5217.A0A4Q1B7I6"/>
<reference evidence="1 2" key="1">
    <citation type="submission" date="2016-06" db="EMBL/GenBank/DDBJ databases">
        <title>Evolution of pathogenesis and genome organization in the Tremellales.</title>
        <authorList>
            <person name="Cuomo C."/>
            <person name="Litvintseva A."/>
            <person name="Heitman J."/>
            <person name="Chen Y."/>
            <person name="Sun S."/>
            <person name="Springer D."/>
            <person name="Dromer F."/>
            <person name="Young S."/>
            <person name="Zeng Q."/>
            <person name="Chapman S."/>
            <person name="Gujja S."/>
            <person name="Saif S."/>
            <person name="Birren B."/>
        </authorList>
    </citation>
    <scope>NUCLEOTIDE SEQUENCE [LARGE SCALE GENOMIC DNA]</scope>
    <source>
        <strain evidence="1 2">ATCC 28783</strain>
    </source>
</reference>
<proteinExistence type="predicted"/>
<dbReference type="EMBL" id="SDIL01000277">
    <property type="protein sequence ID" value="RXK34628.1"/>
    <property type="molecule type" value="Genomic_DNA"/>
</dbReference>
<sequence>MSSNDDLSALSKLIPTLTGTETFVRWRRGVRNYLFDKGAQGHLSGLEPEPFRRLVNPAVPTDHSVVFSPNTIAGEAPPDATNSTTAVALTATQRTTWLDWANKERKARSTLIFTISPGLAAQVEDLWSAQEIWVCITAQHQVKTTARRNDLNQRISLLRLVENANFDTMHAHLETFSELVAEALGAGAHIDD</sequence>
<keyword evidence="2" id="KW-1185">Reference proteome</keyword>
<dbReference type="VEuPathDB" id="FungiDB:TREMEDRAFT_62954"/>
<name>A0A4Q1B7I6_TREME</name>
<accession>A0A4Q1B7I6</accession>
<organism evidence="1 2">
    <name type="scientific">Tremella mesenterica</name>
    <name type="common">Jelly fungus</name>
    <dbReference type="NCBI Taxonomy" id="5217"/>
    <lineage>
        <taxon>Eukaryota</taxon>
        <taxon>Fungi</taxon>
        <taxon>Dikarya</taxon>
        <taxon>Basidiomycota</taxon>
        <taxon>Agaricomycotina</taxon>
        <taxon>Tremellomycetes</taxon>
        <taxon>Tremellales</taxon>
        <taxon>Tremellaceae</taxon>
        <taxon>Tremella</taxon>
    </lineage>
</organism>
<gene>
    <name evidence="1" type="ORF">M231_08116</name>
</gene>
<evidence type="ECO:0000313" key="2">
    <source>
        <dbReference type="Proteomes" id="UP000289152"/>
    </source>
</evidence>
<dbReference type="Proteomes" id="UP000289152">
    <property type="component" value="Unassembled WGS sequence"/>
</dbReference>
<dbReference type="OrthoDB" id="7691805at2759"/>
<evidence type="ECO:0000313" key="1">
    <source>
        <dbReference type="EMBL" id="RXK34628.1"/>
    </source>
</evidence>
<dbReference type="AlphaFoldDB" id="A0A4Q1B7I6"/>
<dbReference type="InParanoid" id="A0A4Q1B7I6"/>